<reference evidence="2" key="1">
    <citation type="submission" date="2019-12" db="EMBL/GenBank/DDBJ databases">
        <title>Genome sequencing and annotation of Brassica cretica.</title>
        <authorList>
            <person name="Studholme D.J."/>
            <person name="Sarris P.F."/>
        </authorList>
    </citation>
    <scope>NUCLEOTIDE SEQUENCE</scope>
    <source>
        <strain evidence="2">PFS-001/15</strain>
        <tissue evidence="2">Leaf</tissue>
    </source>
</reference>
<feature type="compositionally biased region" description="Polar residues" evidence="1">
    <location>
        <begin position="25"/>
        <end position="42"/>
    </location>
</feature>
<dbReference type="Proteomes" id="UP000712281">
    <property type="component" value="Unassembled WGS sequence"/>
</dbReference>
<dbReference type="EMBL" id="QGKW02001988">
    <property type="protein sequence ID" value="KAF2551424.1"/>
    <property type="molecule type" value="Genomic_DNA"/>
</dbReference>
<feature type="region of interest" description="Disordered" evidence="1">
    <location>
        <begin position="1"/>
        <end position="42"/>
    </location>
</feature>
<evidence type="ECO:0000313" key="2">
    <source>
        <dbReference type="EMBL" id="KAF2551424.1"/>
    </source>
</evidence>
<comment type="caution">
    <text evidence="2">The sequence shown here is derived from an EMBL/GenBank/DDBJ whole genome shotgun (WGS) entry which is preliminary data.</text>
</comment>
<protein>
    <submittedName>
        <fullName evidence="2">Uncharacterized protein</fullName>
    </submittedName>
</protein>
<sequence>MSFGGSHWCRSTPDFEHRSTDDNLNRSSGSPEHRSTTPMESTASCNAVRILTHEEFAARHPHPPSPVYVKIDRQSNTPVDRHHETSIDRQPLAPIDQRAPLTYRDSFRKAIRGGLFFRETRETEEDIRRMFCEAREKMRKRITLKKKRDPGVMADHLGLQVEPSKELFTFVDCSQRNSGGIVSDLEVQIVGVKIGHDGINV</sequence>
<organism evidence="2 3">
    <name type="scientific">Brassica cretica</name>
    <name type="common">Mustard</name>
    <dbReference type="NCBI Taxonomy" id="69181"/>
    <lineage>
        <taxon>Eukaryota</taxon>
        <taxon>Viridiplantae</taxon>
        <taxon>Streptophyta</taxon>
        <taxon>Embryophyta</taxon>
        <taxon>Tracheophyta</taxon>
        <taxon>Spermatophyta</taxon>
        <taxon>Magnoliopsida</taxon>
        <taxon>eudicotyledons</taxon>
        <taxon>Gunneridae</taxon>
        <taxon>Pentapetalae</taxon>
        <taxon>rosids</taxon>
        <taxon>malvids</taxon>
        <taxon>Brassicales</taxon>
        <taxon>Brassicaceae</taxon>
        <taxon>Brassiceae</taxon>
        <taxon>Brassica</taxon>
    </lineage>
</organism>
<proteinExistence type="predicted"/>
<evidence type="ECO:0000313" key="3">
    <source>
        <dbReference type="Proteomes" id="UP000712281"/>
    </source>
</evidence>
<evidence type="ECO:0000256" key="1">
    <source>
        <dbReference type="SAM" id="MobiDB-lite"/>
    </source>
</evidence>
<name>A0A8S9H3G5_BRACR</name>
<feature type="compositionally biased region" description="Basic and acidic residues" evidence="1">
    <location>
        <begin position="13"/>
        <end position="24"/>
    </location>
</feature>
<dbReference type="AlphaFoldDB" id="A0A8S9H3G5"/>
<accession>A0A8S9H3G5</accession>
<gene>
    <name evidence="2" type="ORF">F2Q68_00034642</name>
</gene>